<evidence type="ECO:0000313" key="3">
    <source>
        <dbReference type="Proteomes" id="UP000192247"/>
    </source>
</evidence>
<sequence length="342" mass="37940">MKFGMAYCLDFVQHAQFLGLLLANAERVRSSDESRQSLDSPGKSPEKIAIVDINTGEEVTFRQLEQKVRSFAGALQKIGTNKSVTEMEYKFQTEDAEIEFILTDAANYDLEVYQLLNDPNCRVKKVVILSGTPTKSTREKLVFTVDQLPKSEFLEPSGVSVKKDLLAVSYTSGSTVQIGEAGELLWRGPQMTLGYWKRSSDDFTRDGFYSTGDMAIVDTSGQISIVGRKKFFIICLDERISPTEIEDVLLSHPAVREAIVVGTPHPVVKEAPTAMVVVSSTYTNSRDSLREELVSLVAKQLSDHKHLHGGVHFVESLNQTDSGKYARNIITQQALNIIKGVN</sequence>
<dbReference type="OrthoDB" id="6488590at2759"/>
<dbReference type="PANTHER" id="PTHR24096">
    <property type="entry name" value="LONG-CHAIN-FATTY-ACID--COA LIGASE"/>
    <property type="match status" value="1"/>
</dbReference>
<keyword evidence="3" id="KW-1185">Reference proteome</keyword>
<dbReference type="Gene3D" id="3.40.50.12780">
    <property type="entry name" value="N-terminal domain of ligase-like"/>
    <property type="match status" value="2"/>
</dbReference>
<dbReference type="STRING" id="418985.A0A1V9XRB3"/>
<comment type="caution">
    <text evidence="2">The sequence shown here is derived from an EMBL/GenBank/DDBJ whole genome shotgun (WGS) entry which is preliminary data.</text>
</comment>
<dbReference type="EMBL" id="MNPL01005418">
    <property type="protein sequence ID" value="OQR76034.1"/>
    <property type="molecule type" value="Genomic_DNA"/>
</dbReference>
<reference evidence="2 3" key="1">
    <citation type="journal article" date="2017" name="Gigascience">
        <title>Draft genome of the honey bee ectoparasitic mite, Tropilaelaps mercedesae, is shaped by the parasitic life history.</title>
        <authorList>
            <person name="Dong X."/>
            <person name="Armstrong S.D."/>
            <person name="Xia D."/>
            <person name="Makepeace B.L."/>
            <person name="Darby A.C."/>
            <person name="Kadowaki T."/>
        </authorList>
    </citation>
    <scope>NUCLEOTIDE SEQUENCE [LARGE SCALE GENOMIC DNA]</scope>
    <source>
        <strain evidence="2">Wuxi-XJTLU</strain>
    </source>
</reference>
<dbReference type="InterPro" id="IPR045851">
    <property type="entry name" value="AMP-bd_C_sf"/>
</dbReference>
<dbReference type="Proteomes" id="UP000192247">
    <property type="component" value="Unassembled WGS sequence"/>
</dbReference>
<dbReference type="AlphaFoldDB" id="A0A1V9XRB3"/>
<protein>
    <submittedName>
        <fullName evidence="2">Acyl-CoA synthetase-like</fullName>
    </submittedName>
</protein>
<dbReference type="InterPro" id="IPR025110">
    <property type="entry name" value="AMP-bd_C"/>
</dbReference>
<dbReference type="SUPFAM" id="SSF56801">
    <property type="entry name" value="Acetyl-CoA synthetase-like"/>
    <property type="match status" value="2"/>
</dbReference>
<feature type="domain" description="AMP-binding enzyme C-terminal" evidence="1">
    <location>
        <begin position="244"/>
        <end position="324"/>
    </location>
</feature>
<evidence type="ECO:0000313" key="2">
    <source>
        <dbReference type="EMBL" id="OQR76034.1"/>
    </source>
</evidence>
<dbReference type="Pfam" id="PF13193">
    <property type="entry name" value="AMP-binding_C"/>
    <property type="match status" value="1"/>
</dbReference>
<evidence type="ECO:0000259" key="1">
    <source>
        <dbReference type="Pfam" id="PF13193"/>
    </source>
</evidence>
<dbReference type="PANTHER" id="PTHR24096:SF422">
    <property type="entry name" value="BCDNA.GH02901"/>
    <property type="match status" value="1"/>
</dbReference>
<proteinExistence type="predicted"/>
<organism evidence="2 3">
    <name type="scientific">Tropilaelaps mercedesae</name>
    <dbReference type="NCBI Taxonomy" id="418985"/>
    <lineage>
        <taxon>Eukaryota</taxon>
        <taxon>Metazoa</taxon>
        <taxon>Ecdysozoa</taxon>
        <taxon>Arthropoda</taxon>
        <taxon>Chelicerata</taxon>
        <taxon>Arachnida</taxon>
        <taxon>Acari</taxon>
        <taxon>Parasitiformes</taxon>
        <taxon>Mesostigmata</taxon>
        <taxon>Gamasina</taxon>
        <taxon>Dermanyssoidea</taxon>
        <taxon>Laelapidae</taxon>
        <taxon>Tropilaelaps</taxon>
    </lineage>
</organism>
<dbReference type="InterPro" id="IPR042099">
    <property type="entry name" value="ANL_N_sf"/>
</dbReference>
<dbReference type="Gene3D" id="3.30.300.30">
    <property type="match status" value="1"/>
</dbReference>
<dbReference type="GO" id="GO:0016405">
    <property type="term" value="F:CoA-ligase activity"/>
    <property type="evidence" value="ECO:0007669"/>
    <property type="project" value="TreeGrafter"/>
</dbReference>
<accession>A0A1V9XRB3</accession>
<name>A0A1V9XRB3_9ACAR</name>
<gene>
    <name evidence="2" type="ORF">BIW11_03164</name>
</gene>
<dbReference type="InParanoid" id="A0A1V9XRB3"/>